<evidence type="ECO:0000313" key="2">
    <source>
        <dbReference type="EMBL" id="KAK8880218.1"/>
    </source>
</evidence>
<evidence type="ECO:0000256" key="1">
    <source>
        <dbReference type="SAM" id="MobiDB-lite"/>
    </source>
</evidence>
<accession>A0ABR2JP16</accession>
<feature type="compositionally biased region" description="Low complexity" evidence="1">
    <location>
        <begin position="147"/>
        <end position="162"/>
    </location>
</feature>
<feature type="region of interest" description="Disordered" evidence="1">
    <location>
        <begin position="1"/>
        <end position="37"/>
    </location>
</feature>
<proteinExistence type="predicted"/>
<gene>
    <name evidence="2" type="ORF">PGQ11_001512</name>
</gene>
<dbReference type="EMBL" id="JAPCWZ010000001">
    <property type="protein sequence ID" value="KAK8880218.1"/>
    <property type="molecule type" value="Genomic_DNA"/>
</dbReference>
<evidence type="ECO:0008006" key="4">
    <source>
        <dbReference type="Google" id="ProtNLM"/>
    </source>
</evidence>
<protein>
    <recommendedName>
        <fullName evidence="4">CCHC-type domain-containing protein</fullName>
    </recommendedName>
</protein>
<name>A0ABR2JP16_9PEZI</name>
<feature type="region of interest" description="Disordered" evidence="1">
    <location>
        <begin position="128"/>
        <end position="201"/>
    </location>
</feature>
<organism evidence="2 3">
    <name type="scientific">Apiospora arundinis</name>
    <dbReference type="NCBI Taxonomy" id="335852"/>
    <lineage>
        <taxon>Eukaryota</taxon>
        <taxon>Fungi</taxon>
        <taxon>Dikarya</taxon>
        <taxon>Ascomycota</taxon>
        <taxon>Pezizomycotina</taxon>
        <taxon>Sordariomycetes</taxon>
        <taxon>Xylariomycetidae</taxon>
        <taxon>Amphisphaeriales</taxon>
        <taxon>Apiosporaceae</taxon>
        <taxon>Apiospora</taxon>
    </lineage>
</organism>
<sequence>MTDQQEKKAPRGLIGAILANKKKRKRSDENDGAETDIEATLARPAVQVAEAPVDFNDADVRAGYAQNLINKLDPTSRNFFAGNADTIIDRIAEPDAGTDLMYQYKDLQPDGQFPDSTAIIRQNNAHAEITSSRWATKQRKPLPAPPAKGSSAAAPAATAAAPGGQGPVPGPQTEDAEPEKKKRKGNPGKKESEAPKVPIDQQTCGWCDKPGHKVLDCAGPPKEDGFIHACPLHNVRSHTLRECRVAKNWDLGEKWY</sequence>
<evidence type="ECO:0000313" key="3">
    <source>
        <dbReference type="Proteomes" id="UP001390339"/>
    </source>
</evidence>
<comment type="caution">
    <text evidence="2">The sequence shown here is derived from an EMBL/GenBank/DDBJ whole genome shotgun (WGS) entry which is preliminary data.</text>
</comment>
<reference evidence="2 3" key="1">
    <citation type="journal article" date="2024" name="IMA Fungus">
        <title>Apiospora arundinis, a panoply of carbohydrate-active enzymes and secondary metabolites.</title>
        <authorList>
            <person name="Sorensen T."/>
            <person name="Petersen C."/>
            <person name="Muurmann A.T."/>
            <person name="Christiansen J.V."/>
            <person name="Brundto M.L."/>
            <person name="Overgaard C.K."/>
            <person name="Boysen A.T."/>
            <person name="Wollenberg R.D."/>
            <person name="Larsen T.O."/>
            <person name="Sorensen J.L."/>
            <person name="Nielsen K.L."/>
            <person name="Sondergaard T.E."/>
        </authorList>
    </citation>
    <scope>NUCLEOTIDE SEQUENCE [LARGE SCALE GENOMIC DNA]</scope>
    <source>
        <strain evidence="2 3">AAU 773</strain>
    </source>
</reference>
<keyword evidence="3" id="KW-1185">Reference proteome</keyword>
<dbReference type="Proteomes" id="UP001390339">
    <property type="component" value="Unassembled WGS sequence"/>
</dbReference>